<organism evidence="2 3">
    <name type="scientific">Candidatus Accumulibacter phosphatis</name>
    <dbReference type="NCBI Taxonomy" id="327160"/>
    <lineage>
        <taxon>Bacteria</taxon>
        <taxon>Pseudomonadati</taxon>
        <taxon>Pseudomonadota</taxon>
        <taxon>Betaproteobacteria</taxon>
        <taxon>Candidatus Accumulibacter</taxon>
    </lineage>
</organism>
<evidence type="ECO:0000313" key="3">
    <source>
        <dbReference type="Proteomes" id="UP000020077"/>
    </source>
</evidence>
<comment type="caution">
    <text evidence="2">The sequence shown here is derived from an EMBL/GenBank/DDBJ whole genome shotgun (WGS) entry which is preliminary data.</text>
</comment>
<dbReference type="EMBL" id="JDVG02000262">
    <property type="protein sequence ID" value="KFB73217.1"/>
    <property type="molecule type" value="Genomic_DNA"/>
</dbReference>
<evidence type="ECO:0000313" key="2">
    <source>
        <dbReference type="EMBL" id="KFB73217.1"/>
    </source>
</evidence>
<sequence length="106" mass="11499">MQNWLNEITTWLLGLVVEVFKALVDFFHDVFIWCLDAVLSAIAGLVASIPTPAFLSSGLNVGSLLNGLPPYALYVVGQIRIGEAMAIIGAGVAFYLARKLFTLGQW</sequence>
<proteinExistence type="predicted"/>
<keyword evidence="2" id="KW-0946">Virion</keyword>
<keyword evidence="1" id="KW-0812">Transmembrane</keyword>
<evidence type="ECO:0000256" key="1">
    <source>
        <dbReference type="SAM" id="Phobius"/>
    </source>
</evidence>
<dbReference type="AlphaFoldDB" id="A0A080LWR1"/>
<keyword evidence="2" id="KW-0167">Capsid protein</keyword>
<accession>A0A080LWR1</accession>
<reference evidence="2 3" key="1">
    <citation type="submission" date="2014-02" db="EMBL/GenBank/DDBJ databases">
        <title>Expanding our view of genomic diversity in Candidatus Accumulibacter clades.</title>
        <authorList>
            <person name="Skennerton C.T."/>
            <person name="Barr J.J."/>
            <person name="Slater F.R."/>
            <person name="Bond P.L."/>
            <person name="Tyson G.W."/>
        </authorList>
    </citation>
    <scope>NUCLEOTIDE SEQUENCE [LARGE SCALE GENOMIC DNA]</scope>
    <source>
        <strain evidence="3">BA-91</strain>
    </source>
</reference>
<keyword evidence="1" id="KW-1133">Transmembrane helix</keyword>
<protein>
    <submittedName>
        <fullName evidence="2">Putative minor coat protein</fullName>
    </submittedName>
</protein>
<dbReference type="Proteomes" id="UP000020077">
    <property type="component" value="Unassembled WGS sequence"/>
</dbReference>
<feature type="transmembrane region" description="Helical" evidence="1">
    <location>
        <begin position="71"/>
        <end position="97"/>
    </location>
</feature>
<gene>
    <name evidence="2" type="ORF">AW09_001528</name>
</gene>
<name>A0A080LWR1_9PROT</name>
<feature type="transmembrane region" description="Helical" evidence="1">
    <location>
        <begin position="30"/>
        <end position="51"/>
    </location>
</feature>
<keyword evidence="1" id="KW-0472">Membrane</keyword>